<protein>
    <recommendedName>
        <fullName evidence="2">alpha-L-rhamnosidase</fullName>
        <ecNumber evidence="2">3.2.1.40</ecNumber>
    </recommendedName>
</protein>
<dbReference type="Gene3D" id="2.60.420.10">
    <property type="entry name" value="Maltose phosphorylase, domain 3"/>
    <property type="match status" value="1"/>
</dbReference>
<dbReference type="InterPro" id="IPR008902">
    <property type="entry name" value="Rhamnosid_concanavalin"/>
</dbReference>
<evidence type="ECO:0000313" key="9">
    <source>
        <dbReference type="Proteomes" id="UP000422221"/>
    </source>
</evidence>
<comment type="catalytic activity">
    <reaction evidence="1">
        <text>Hydrolysis of terminal non-reducing alpha-L-rhamnose residues in alpha-L-rhamnosides.</text>
        <dbReference type="EC" id="3.2.1.40"/>
    </reaction>
</comment>
<dbReference type="Gene3D" id="2.60.120.260">
    <property type="entry name" value="Galactose-binding domain-like"/>
    <property type="match status" value="2"/>
</dbReference>
<evidence type="ECO:0000259" key="7">
    <source>
        <dbReference type="Pfam" id="PF17390"/>
    </source>
</evidence>
<dbReference type="InterPro" id="IPR013783">
    <property type="entry name" value="Ig-like_fold"/>
</dbReference>
<dbReference type="Pfam" id="PF05592">
    <property type="entry name" value="Bac_rhamnosid"/>
    <property type="match status" value="1"/>
</dbReference>
<feature type="domain" description="Bacterial alpha-L-rhamnosidase N-terminal" evidence="5">
    <location>
        <begin position="201"/>
        <end position="371"/>
    </location>
</feature>
<name>A0A7J4XPJ2_9BACE</name>
<accession>A0A7J4XPJ2</accession>
<dbReference type="Pfam" id="PF25788">
    <property type="entry name" value="Ig_Rha78A_N"/>
    <property type="match status" value="1"/>
</dbReference>
<dbReference type="InterPro" id="IPR035398">
    <property type="entry name" value="Bac_rhamnosid_C"/>
</dbReference>
<dbReference type="AlphaFoldDB" id="A0A7J4XPJ2"/>
<organism evidence="8 9">
    <name type="scientific">Bacteroides salyersiae</name>
    <dbReference type="NCBI Taxonomy" id="291644"/>
    <lineage>
        <taxon>Bacteria</taxon>
        <taxon>Pseudomonadati</taxon>
        <taxon>Bacteroidota</taxon>
        <taxon>Bacteroidia</taxon>
        <taxon>Bacteroidales</taxon>
        <taxon>Bacteroidaceae</taxon>
        <taxon>Bacteroides</taxon>
    </lineage>
</organism>
<dbReference type="InterPro" id="IPR035396">
    <property type="entry name" value="Bac_rhamnosid6H"/>
</dbReference>
<comment type="caution">
    <text evidence="8">The sequence shown here is derived from an EMBL/GenBank/DDBJ whole genome shotgun (WGS) entry which is preliminary data.</text>
</comment>
<evidence type="ECO:0000259" key="5">
    <source>
        <dbReference type="Pfam" id="PF08531"/>
    </source>
</evidence>
<dbReference type="Gene3D" id="2.60.40.10">
    <property type="entry name" value="Immunoglobulins"/>
    <property type="match status" value="1"/>
</dbReference>
<evidence type="ECO:0000256" key="3">
    <source>
        <dbReference type="ARBA" id="ARBA00022801"/>
    </source>
</evidence>
<dbReference type="PANTHER" id="PTHR33307">
    <property type="entry name" value="ALPHA-RHAMNOSIDASE (EUROFUNG)"/>
    <property type="match status" value="1"/>
</dbReference>
<dbReference type="EC" id="3.2.1.40" evidence="2"/>
<feature type="domain" description="Alpha-L-rhamnosidase six-hairpin glycosidase" evidence="6">
    <location>
        <begin position="508"/>
        <end position="856"/>
    </location>
</feature>
<feature type="domain" description="Alpha-L-rhamnosidase C-terminal" evidence="7">
    <location>
        <begin position="877"/>
        <end position="947"/>
    </location>
</feature>
<evidence type="ECO:0000313" key="8">
    <source>
        <dbReference type="EMBL" id="KAA3770646.1"/>
    </source>
</evidence>
<dbReference type="PANTHER" id="PTHR33307:SF11">
    <property type="entry name" value="ALPHA-L-RHAMNOSIDASE"/>
    <property type="match status" value="1"/>
</dbReference>
<dbReference type="Pfam" id="PF17389">
    <property type="entry name" value="Bac_rhamnosid6H"/>
    <property type="match status" value="1"/>
</dbReference>
<keyword evidence="3" id="KW-0378">Hydrolase</keyword>
<dbReference type="GO" id="GO:0005975">
    <property type="term" value="P:carbohydrate metabolic process"/>
    <property type="evidence" value="ECO:0007669"/>
    <property type="project" value="InterPro"/>
</dbReference>
<dbReference type="InterPro" id="IPR013737">
    <property type="entry name" value="Bac_rhamnosid_N"/>
</dbReference>
<evidence type="ECO:0000259" key="6">
    <source>
        <dbReference type="Pfam" id="PF17389"/>
    </source>
</evidence>
<dbReference type="Gene3D" id="1.50.10.10">
    <property type="match status" value="1"/>
</dbReference>
<dbReference type="EMBL" id="VWMK01000001">
    <property type="protein sequence ID" value="KAA3770646.1"/>
    <property type="molecule type" value="Genomic_DNA"/>
</dbReference>
<dbReference type="InterPro" id="IPR016007">
    <property type="entry name" value="Alpha_rhamnosid"/>
</dbReference>
<sequence>MIKLKGYLWLILFCWPLLLTAENLATSEPAALSVGKLTSEMQEGFVAVGRLPRLGWQLNSSDNGSRQTAYEIEIKNSCTGHSVWNSGKIISTQSQLVSVPETGFSVEPTYTYLWRVRVWDETDTPSQWSREAVFHIVPDDLAAGQWIGAITRQEARLPQGRNFHGSELKNPEVKSAWEAVDTLAKRSICLRKSFRTDRSDKEVAEAIAYVCGLGFYEFSLNGEKVGDSEFAPLWSDYDKSVYYNTYDVTHRMRSGENAIGVLLGNGFYNVQGGRYRKLQISFGAPTLLFKLLIRYTDGSQQTISSDPTWKYDLSPVVFNCIYGGEDYDARLEQQGWNCPGFNDDKWRPVVIQEAPKGVLRPQKAAPVKIMERYDVKTVNKLTPEQVATACISTKRTVDPSAIVLDMGQNLAGFPEIVVRGKKGQKVTLVVAEALTEEGACNQRQTGRQHYYEYTLKGEGEERWHPRFSYYGFRYIQVEGAVLKGQKNPRKLPVIKSIQSCFVYNSAVRISSFECSNPIFNAAHRLIEKAVRSNMQSVFTDCPHREKLGWLEQVHLNGPGLLYNYDLAAYGPQIMQNMADAQHPDGAMPTTAPEYVFFEGPGLEPFAQSPEWGGALVIFPFMYYETYGDDTLIKEYYPNMRRYVDYLATRADGNILSFGLGDWYDYGDFRAGFSRNTPVPLVATAHYYMTVRYLVLAASMVGNQYDECYYTRLADDILRSFNRRFVDPETGQYGSGSQCSNALPLFLGMARGDDGNRESETGVPSRMRVLGHLLEDIAAHGNRLTTGDVGNRYLIQALARSGRDEVVYRMFNHEEAPGYGFQLKFGATTLTEQWDPRQGSSWNHFMMGQIDEWFFHSLAGIRPDAAGLDGHDYLTGARPGYRHFVIAPKPVGDLSFVKATYETLYGKITVDWTRKDGKFILNLSVPVNTVAKVYLPDGKAPQEVQSGSYRFIVDEEAFVGINGDISH</sequence>
<dbReference type="InterPro" id="IPR012341">
    <property type="entry name" value="6hp_glycosidase-like_sf"/>
</dbReference>
<evidence type="ECO:0000256" key="1">
    <source>
        <dbReference type="ARBA" id="ARBA00001445"/>
    </source>
</evidence>
<evidence type="ECO:0000259" key="4">
    <source>
        <dbReference type="Pfam" id="PF05592"/>
    </source>
</evidence>
<evidence type="ECO:0000256" key="2">
    <source>
        <dbReference type="ARBA" id="ARBA00012652"/>
    </source>
</evidence>
<reference evidence="8 9" key="1">
    <citation type="journal article" date="2019" name="Nat. Med.">
        <title>A library of human gut bacterial isolates paired with longitudinal multiomics data enables mechanistic microbiome research.</title>
        <authorList>
            <person name="Poyet M."/>
            <person name="Groussin M."/>
            <person name="Gibbons S.M."/>
            <person name="Avila-Pacheco J."/>
            <person name="Jiang X."/>
            <person name="Kearney S.M."/>
            <person name="Perrotta A.R."/>
            <person name="Berdy B."/>
            <person name="Zhao S."/>
            <person name="Lieberman T.D."/>
            <person name="Swanson P.K."/>
            <person name="Smith M."/>
            <person name="Roesemann S."/>
            <person name="Alexander J.E."/>
            <person name="Rich S.A."/>
            <person name="Livny J."/>
            <person name="Vlamakis H."/>
            <person name="Clish C."/>
            <person name="Bullock K."/>
            <person name="Deik A."/>
            <person name="Scott J."/>
            <person name="Pierce K.A."/>
            <person name="Xavier R.J."/>
            <person name="Alm E.J."/>
        </authorList>
    </citation>
    <scope>NUCLEOTIDE SEQUENCE [LARGE SCALE GENOMIC DNA]</scope>
    <source>
        <strain evidence="8 9">BIOML-A10</strain>
    </source>
</reference>
<dbReference type="SUPFAM" id="SSF48208">
    <property type="entry name" value="Six-hairpin glycosidases"/>
    <property type="match status" value="1"/>
</dbReference>
<dbReference type="PIRSF" id="PIRSF010631">
    <property type="entry name" value="A-rhamnsds"/>
    <property type="match status" value="1"/>
</dbReference>
<dbReference type="Pfam" id="PF17390">
    <property type="entry name" value="Bac_rhamnosid_C"/>
    <property type="match status" value="1"/>
</dbReference>
<dbReference type="Proteomes" id="UP000422221">
    <property type="component" value="Unassembled WGS sequence"/>
</dbReference>
<dbReference type="InterPro" id="IPR008928">
    <property type="entry name" value="6-hairpin_glycosidase_sf"/>
</dbReference>
<feature type="domain" description="Alpha-L-rhamnosidase concanavalin-like" evidence="4">
    <location>
        <begin position="396"/>
        <end position="486"/>
    </location>
</feature>
<proteinExistence type="predicted"/>
<gene>
    <name evidence="8" type="ORF">F3F73_01480</name>
</gene>
<dbReference type="GO" id="GO:0030596">
    <property type="term" value="F:alpha-L-rhamnosidase activity"/>
    <property type="evidence" value="ECO:0007669"/>
    <property type="project" value="UniProtKB-EC"/>
</dbReference>
<dbReference type="Pfam" id="PF08531">
    <property type="entry name" value="Bac_rhamnosid_N"/>
    <property type="match status" value="1"/>
</dbReference>